<evidence type="ECO:0000313" key="2">
    <source>
        <dbReference type="Proteomes" id="UP000253235"/>
    </source>
</evidence>
<dbReference type="Proteomes" id="UP000253235">
    <property type="component" value="Unassembled WGS sequence"/>
</dbReference>
<reference evidence="1 2" key="1">
    <citation type="submission" date="2019-01" db="EMBL/GenBank/DDBJ databases">
        <title>Flavobacterium sp. nov. isolated from arctic soil.</title>
        <authorList>
            <person name="Kim D.-U."/>
        </authorList>
    </citation>
    <scope>NUCLEOTIDE SEQUENCE [LARGE SCALE GENOMIC DNA]</scope>
    <source>
        <strain evidence="1 2">Kopri-42</strain>
    </source>
</reference>
<gene>
    <name evidence="1" type="ORF">DR871_003880</name>
</gene>
<evidence type="ECO:0000313" key="1">
    <source>
        <dbReference type="EMBL" id="RYJ53196.1"/>
    </source>
</evidence>
<keyword evidence="2" id="KW-1185">Reference proteome</keyword>
<dbReference type="AlphaFoldDB" id="A0A482U073"/>
<accession>A0A482U073</accession>
<sequence length="59" mass="6840">MGFLDGLRWKSNNKKVKVQGWKAWNDKRYKPGKNDVKGDGSAFYEFAADVINSFLKTRK</sequence>
<organism evidence="1 2">
    <name type="scientific">Flavobacterium petrolei</name>
    <dbReference type="NCBI Taxonomy" id="2259594"/>
    <lineage>
        <taxon>Bacteria</taxon>
        <taxon>Pseudomonadati</taxon>
        <taxon>Bacteroidota</taxon>
        <taxon>Flavobacteriia</taxon>
        <taxon>Flavobacteriales</taxon>
        <taxon>Flavobacteriaceae</taxon>
        <taxon>Flavobacterium</taxon>
    </lineage>
</organism>
<dbReference type="RefSeq" id="WP_113664777.1">
    <property type="nucleotide sequence ID" value="NZ_QNVY02000001.1"/>
</dbReference>
<comment type="caution">
    <text evidence="1">The sequence shown here is derived from an EMBL/GenBank/DDBJ whole genome shotgun (WGS) entry which is preliminary data.</text>
</comment>
<proteinExistence type="predicted"/>
<dbReference type="EMBL" id="QNVY02000001">
    <property type="protein sequence ID" value="RYJ53196.1"/>
    <property type="molecule type" value="Genomic_DNA"/>
</dbReference>
<name>A0A482U073_9FLAO</name>
<protein>
    <submittedName>
        <fullName evidence="1">Uncharacterized protein</fullName>
    </submittedName>
</protein>